<dbReference type="GO" id="GO:0042910">
    <property type="term" value="F:xenobiotic transmembrane transporter activity"/>
    <property type="evidence" value="ECO:0007669"/>
    <property type="project" value="InterPro"/>
</dbReference>
<dbReference type="STRING" id="1400863.BN873_610044"/>
<dbReference type="PIRSF" id="PIRSF006603">
    <property type="entry name" value="DinF"/>
    <property type="match status" value="1"/>
</dbReference>
<feature type="transmembrane region" description="Helical" evidence="10">
    <location>
        <begin position="97"/>
        <end position="115"/>
    </location>
</feature>
<evidence type="ECO:0000313" key="11">
    <source>
        <dbReference type="EMBL" id="CDI03647.1"/>
    </source>
</evidence>
<evidence type="ECO:0000256" key="8">
    <source>
        <dbReference type="ARBA" id="ARBA00023136"/>
    </source>
</evidence>
<evidence type="ECO:0000256" key="9">
    <source>
        <dbReference type="ARBA" id="ARBA00031636"/>
    </source>
</evidence>
<dbReference type="AlphaFoldDB" id="W6M7N0"/>
<keyword evidence="12" id="KW-1185">Reference proteome</keyword>
<accession>W6M7N0</accession>
<evidence type="ECO:0000313" key="12">
    <source>
        <dbReference type="Proteomes" id="UP000035760"/>
    </source>
</evidence>
<protein>
    <recommendedName>
        <fullName evidence="9">Multidrug-efflux transporter</fullName>
    </recommendedName>
</protein>
<keyword evidence="4" id="KW-1003">Cell membrane</keyword>
<keyword evidence="3" id="KW-0050">Antiport</keyword>
<evidence type="ECO:0000256" key="5">
    <source>
        <dbReference type="ARBA" id="ARBA00022692"/>
    </source>
</evidence>
<reference evidence="11" key="1">
    <citation type="submission" date="2013-07" db="EMBL/GenBank/DDBJ databases">
        <authorList>
            <person name="McIlroy S."/>
        </authorList>
    </citation>
    <scope>NUCLEOTIDE SEQUENCE [LARGE SCALE GENOMIC DNA]</scope>
    <source>
        <strain evidence="11">Run_A_D11</strain>
    </source>
</reference>
<feature type="transmembrane region" description="Helical" evidence="10">
    <location>
        <begin position="243"/>
        <end position="269"/>
    </location>
</feature>
<evidence type="ECO:0000256" key="2">
    <source>
        <dbReference type="ARBA" id="ARBA00022448"/>
    </source>
</evidence>
<evidence type="ECO:0000256" key="10">
    <source>
        <dbReference type="SAM" id="Phobius"/>
    </source>
</evidence>
<keyword evidence="2" id="KW-0813">Transport</keyword>
<evidence type="ECO:0000256" key="4">
    <source>
        <dbReference type="ARBA" id="ARBA00022475"/>
    </source>
</evidence>
<keyword evidence="8 10" id="KW-0472">Membrane</keyword>
<dbReference type="GO" id="GO:0005886">
    <property type="term" value="C:plasma membrane"/>
    <property type="evidence" value="ECO:0007669"/>
    <property type="project" value="UniProtKB-SubCell"/>
</dbReference>
<dbReference type="GO" id="GO:0006811">
    <property type="term" value="P:monoatomic ion transport"/>
    <property type="evidence" value="ECO:0007669"/>
    <property type="project" value="UniProtKB-KW"/>
</dbReference>
<dbReference type="InterPro" id="IPR050222">
    <property type="entry name" value="MATE_MdtK"/>
</dbReference>
<keyword evidence="7" id="KW-0406">Ion transport</keyword>
<feature type="transmembrane region" description="Helical" evidence="10">
    <location>
        <begin position="135"/>
        <end position="152"/>
    </location>
</feature>
<dbReference type="Pfam" id="PF01554">
    <property type="entry name" value="MatE"/>
    <property type="match status" value="2"/>
</dbReference>
<dbReference type="EMBL" id="CBTJ020000071">
    <property type="protein sequence ID" value="CDI03647.1"/>
    <property type="molecule type" value="Genomic_DNA"/>
</dbReference>
<dbReference type="OrthoDB" id="9780160at2"/>
<dbReference type="InterPro" id="IPR002528">
    <property type="entry name" value="MATE_fam"/>
</dbReference>
<feature type="transmembrane region" description="Helical" evidence="10">
    <location>
        <begin position="281"/>
        <end position="299"/>
    </location>
</feature>
<feature type="transmembrane region" description="Helical" evidence="10">
    <location>
        <begin position="423"/>
        <end position="442"/>
    </location>
</feature>
<dbReference type="CDD" id="cd13131">
    <property type="entry name" value="MATE_NorM_like"/>
    <property type="match status" value="1"/>
</dbReference>
<feature type="transmembrane region" description="Helical" evidence="10">
    <location>
        <begin position="320"/>
        <end position="341"/>
    </location>
</feature>
<gene>
    <name evidence="11" type="ORF">BN873_610044</name>
</gene>
<evidence type="ECO:0000256" key="6">
    <source>
        <dbReference type="ARBA" id="ARBA00022989"/>
    </source>
</evidence>
<dbReference type="InterPro" id="IPR048279">
    <property type="entry name" value="MdtK-like"/>
</dbReference>
<feature type="transmembrane region" description="Helical" evidence="10">
    <location>
        <begin position="353"/>
        <end position="371"/>
    </location>
</feature>
<sequence length="459" mass="49463">MTELSLVPRLRTEIAAFLRVGGPLIAAQVAQMAMGFFDTLMVGRVGPVELAAVAIGTGLWHTLFLFALGILMALSPSVAHLHGAGQSGRIAPLVRQALWLALLLGIICFIALRHLEPLLVTFGIEPTIIPITSEYLHALSWGMFPVFVFMALRLFSEGIARTRPILLVSVLALAVNIVANYALIFGHWGFPAWGAFGCGVATALGMWAGLVTMLVILRVDDRYRFYALFQQWDWPNWRELRPLLILGLPIGIGLFLETGVFAAVALLLGTLGATAAAAHQVALNVAAMTFMVPLGLSMATTVRVGQALGRNDPRAARFSGLTGIGLCGLFMALMALAMALIRHEIAGWYTRDTAVAMLAASLLQLAALFQISDGLQVGALGALRGLKDTRLPMLIVLVAYWVLAFPLGWLFGIRWQLGPAGPWIGLIIGLSSAALLLNLRFWQLSARLVRDNPGHPNKV</sequence>
<name>W6M7N0_9GAMM</name>
<evidence type="ECO:0000256" key="7">
    <source>
        <dbReference type="ARBA" id="ARBA00023065"/>
    </source>
</evidence>
<evidence type="ECO:0000256" key="3">
    <source>
        <dbReference type="ARBA" id="ARBA00022449"/>
    </source>
</evidence>
<feature type="transmembrane region" description="Helical" evidence="10">
    <location>
        <begin position="391"/>
        <end position="411"/>
    </location>
</feature>
<proteinExistence type="predicted"/>
<feature type="transmembrane region" description="Helical" evidence="10">
    <location>
        <begin position="190"/>
        <end position="217"/>
    </location>
</feature>
<dbReference type="NCBIfam" id="TIGR00797">
    <property type="entry name" value="matE"/>
    <property type="match status" value="1"/>
</dbReference>
<evidence type="ECO:0000256" key="1">
    <source>
        <dbReference type="ARBA" id="ARBA00004429"/>
    </source>
</evidence>
<keyword evidence="5 10" id="KW-0812">Transmembrane</keyword>
<feature type="transmembrane region" description="Helical" evidence="10">
    <location>
        <begin position="50"/>
        <end position="76"/>
    </location>
</feature>
<dbReference type="Proteomes" id="UP000035760">
    <property type="component" value="Unassembled WGS sequence"/>
</dbReference>
<keyword evidence="6 10" id="KW-1133">Transmembrane helix</keyword>
<feature type="transmembrane region" description="Helical" evidence="10">
    <location>
        <begin position="164"/>
        <end position="184"/>
    </location>
</feature>
<comment type="subcellular location">
    <subcellularLocation>
        <location evidence="1">Cell inner membrane</location>
        <topology evidence="1">Multi-pass membrane protein</topology>
    </subcellularLocation>
</comment>
<dbReference type="GO" id="GO:0015297">
    <property type="term" value="F:antiporter activity"/>
    <property type="evidence" value="ECO:0007669"/>
    <property type="project" value="UniProtKB-KW"/>
</dbReference>
<dbReference type="RefSeq" id="WP_048674517.1">
    <property type="nucleotide sequence ID" value="NZ_CBTJ020000071.1"/>
</dbReference>
<dbReference type="PANTHER" id="PTHR43298">
    <property type="entry name" value="MULTIDRUG RESISTANCE PROTEIN NORM-RELATED"/>
    <property type="match status" value="1"/>
</dbReference>
<comment type="caution">
    <text evidence="11">The sequence shown here is derived from an EMBL/GenBank/DDBJ whole genome shotgun (WGS) entry which is preliminary data.</text>
</comment>
<organism evidence="11 12">
    <name type="scientific">Candidatus Competibacter denitrificans Run_A_D11</name>
    <dbReference type="NCBI Taxonomy" id="1400863"/>
    <lineage>
        <taxon>Bacteria</taxon>
        <taxon>Pseudomonadati</taxon>
        <taxon>Pseudomonadota</taxon>
        <taxon>Gammaproteobacteria</taxon>
        <taxon>Candidatus Competibacteraceae</taxon>
        <taxon>Candidatus Competibacter</taxon>
    </lineage>
</organism>
<dbReference type="PANTHER" id="PTHR43298:SF2">
    <property type="entry name" value="FMN_FAD EXPORTER YEEO-RELATED"/>
    <property type="match status" value="1"/>
</dbReference>
<reference evidence="11" key="2">
    <citation type="submission" date="2014-03" db="EMBL/GenBank/DDBJ databases">
        <title>Candidatus Competibacter-lineage genomes retrieved from metagenomes reveal functional metabolic diversity.</title>
        <authorList>
            <person name="McIlroy S.J."/>
            <person name="Albertsen M."/>
            <person name="Andresen E.K."/>
            <person name="Saunders A.M."/>
            <person name="Kristiansen R."/>
            <person name="Stokholm-Bjerregaard M."/>
            <person name="Nielsen K.L."/>
            <person name="Nielsen P.H."/>
        </authorList>
    </citation>
    <scope>NUCLEOTIDE SEQUENCE</scope>
    <source>
        <strain evidence="11">Run_A_D11</strain>
    </source>
</reference>